<protein>
    <submittedName>
        <fullName evidence="2">Phosphotransferase system, HPr</fullName>
    </submittedName>
</protein>
<organism evidence="2 3">
    <name type="scientific">Enterocloster lavalensis</name>
    <dbReference type="NCBI Taxonomy" id="460384"/>
    <lineage>
        <taxon>Bacteria</taxon>
        <taxon>Bacillati</taxon>
        <taxon>Bacillota</taxon>
        <taxon>Clostridia</taxon>
        <taxon>Lachnospirales</taxon>
        <taxon>Lachnospiraceae</taxon>
        <taxon>Enterocloster</taxon>
    </lineage>
</organism>
<keyword evidence="3" id="KW-1185">Reference proteome</keyword>
<evidence type="ECO:0000313" key="3">
    <source>
        <dbReference type="Proteomes" id="UP000198508"/>
    </source>
</evidence>
<dbReference type="GO" id="GO:0016740">
    <property type="term" value="F:transferase activity"/>
    <property type="evidence" value="ECO:0007669"/>
    <property type="project" value="UniProtKB-KW"/>
</dbReference>
<feature type="domain" description="HPr" evidence="1">
    <location>
        <begin position="17"/>
        <end position="80"/>
    </location>
</feature>
<reference evidence="3" key="1">
    <citation type="submission" date="2016-10" db="EMBL/GenBank/DDBJ databases">
        <authorList>
            <person name="Varghese N."/>
            <person name="Submissions S."/>
        </authorList>
    </citation>
    <scope>NUCLEOTIDE SEQUENCE [LARGE SCALE GENOMIC DNA]</scope>
    <source>
        <strain evidence="3">NLAE-zl-G277</strain>
    </source>
</reference>
<accession>A0A1I0J4S1</accession>
<evidence type="ECO:0000259" key="1">
    <source>
        <dbReference type="Pfam" id="PF00381"/>
    </source>
</evidence>
<dbReference type="STRING" id="460384.SAMN05216313_12651"/>
<dbReference type="InterPro" id="IPR035895">
    <property type="entry name" value="HPr-like_sf"/>
</dbReference>
<dbReference type="Gene3D" id="3.30.1340.10">
    <property type="entry name" value="HPr-like"/>
    <property type="match status" value="1"/>
</dbReference>
<gene>
    <name evidence="2" type="ORF">SAMN05216313_12651</name>
</gene>
<dbReference type="GeneID" id="93276100"/>
<sequence>MLMRQVDLRDMAPRPIPISYLIQTANQFHCDIYVTSDAETVNAKNYDEIKKLRMCGAPLTFYFKGSDEGEAGDRIERIFTSG</sequence>
<dbReference type="Proteomes" id="UP000198508">
    <property type="component" value="Unassembled WGS sequence"/>
</dbReference>
<dbReference type="SUPFAM" id="SSF55594">
    <property type="entry name" value="HPr-like"/>
    <property type="match status" value="1"/>
</dbReference>
<dbReference type="Pfam" id="PF00381">
    <property type="entry name" value="PTS-HPr"/>
    <property type="match status" value="1"/>
</dbReference>
<evidence type="ECO:0000313" key="2">
    <source>
        <dbReference type="EMBL" id="SEU04741.1"/>
    </source>
</evidence>
<dbReference type="EMBL" id="FOIM01000026">
    <property type="protein sequence ID" value="SEU04741.1"/>
    <property type="molecule type" value="Genomic_DNA"/>
</dbReference>
<proteinExistence type="predicted"/>
<dbReference type="InterPro" id="IPR000032">
    <property type="entry name" value="HPr-like"/>
</dbReference>
<dbReference type="RefSeq" id="WP_007717299.1">
    <property type="nucleotide sequence ID" value="NZ_CABJCG010000023.1"/>
</dbReference>
<name>A0A1I0J4S1_9FIRM</name>
<dbReference type="AlphaFoldDB" id="A0A1I0J4S1"/>
<keyword evidence="2" id="KW-0808">Transferase</keyword>